<accession>A0A9X1M4R8</accession>
<evidence type="ECO:0000313" key="3">
    <source>
        <dbReference type="Proteomes" id="UP000829758"/>
    </source>
</evidence>
<dbReference type="InterPro" id="IPR003718">
    <property type="entry name" value="OsmC/Ohr_fam"/>
</dbReference>
<dbReference type="Proteomes" id="UP000829758">
    <property type="component" value="Chromosome"/>
</dbReference>
<sequence length="171" mass="18702">MNLSEHRYTLDLEWTGNRGDGTSSYRGYGRDHMIRAAGLPDLPGTADPTFHGDRDRWNPEQLLLAALAQCHMLSYLHVAVRNGIRVLAYTDAPEGTLRLNRDGSGEFTSVVLHPRVTIAGGGPKETDLATGPMHADAHRLCFIARSVNFPVDFRPETIAAARMQGEAPLPG</sequence>
<dbReference type="PANTHER" id="PTHR42830:SF2">
    <property type="entry name" value="OSMC_OHR FAMILY PROTEIN"/>
    <property type="match status" value="1"/>
</dbReference>
<protein>
    <submittedName>
        <fullName evidence="1">OsmC family protein</fullName>
    </submittedName>
</protein>
<evidence type="ECO:0000313" key="4">
    <source>
        <dbReference type="Proteomes" id="UP001155145"/>
    </source>
</evidence>
<dbReference type="Proteomes" id="UP001155145">
    <property type="component" value="Unassembled WGS sequence"/>
</dbReference>
<dbReference type="InterPro" id="IPR052707">
    <property type="entry name" value="OsmC_Ohr_Peroxiredoxin"/>
</dbReference>
<dbReference type="AlphaFoldDB" id="A0A9X1M4R8"/>
<dbReference type="RefSeq" id="WP_227901546.1">
    <property type="nucleotide sequence ID" value="NZ_CP094984.1"/>
</dbReference>
<dbReference type="InterPro" id="IPR015946">
    <property type="entry name" value="KH_dom-like_a/b"/>
</dbReference>
<dbReference type="Pfam" id="PF02566">
    <property type="entry name" value="OsmC"/>
    <property type="match status" value="1"/>
</dbReference>
<dbReference type="SUPFAM" id="SSF82784">
    <property type="entry name" value="OsmC-like"/>
    <property type="match status" value="1"/>
</dbReference>
<organism evidence="1 4">
    <name type="scientific">Arthrobacter zhangbolii</name>
    <dbReference type="NCBI Taxonomy" id="2886936"/>
    <lineage>
        <taxon>Bacteria</taxon>
        <taxon>Bacillati</taxon>
        <taxon>Actinomycetota</taxon>
        <taxon>Actinomycetes</taxon>
        <taxon>Micrococcales</taxon>
        <taxon>Micrococcaceae</taxon>
        <taxon>Arthrobacter</taxon>
    </lineage>
</organism>
<dbReference type="PANTHER" id="PTHR42830">
    <property type="entry name" value="OSMOTICALLY INDUCIBLE FAMILY PROTEIN"/>
    <property type="match status" value="1"/>
</dbReference>
<dbReference type="InterPro" id="IPR036102">
    <property type="entry name" value="OsmC/Ohrsf"/>
</dbReference>
<dbReference type="EMBL" id="CP094984">
    <property type="protein sequence ID" value="UON90973.1"/>
    <property type="molecule type" value="Genomic_DNA"/>
</dbReference>
<evidence type="ECO:0000313" key="1">
    <source>
        <dbReference type="EMBL" id="MCC3271236.1"/>
    </source>
</evidence>
<dbReference type="Gene3D" id="3.30.300.20">
    <property type="match status" value="1"/>
</dbReference>
<evidence type="ECO:0000313" key="2">
    <source>
        <dbReference type="EMBL" id="UON90973.1"/>
    </source>
</evidence>
<reference evidence="1" key="1">
    <citation type="submission" date="2021-10" db="EMBL/GenBank/DDBJ databases">
        <title>Novel species in genus Arthrobacter.</title>
        <authorList>
            <person name="Liu Y."/>
        </authorList>
    </citation>
    <scope>NUCLEOTIDE SEQUENCE</scope>
    <source>
        <strain evidence="1">Zg-Y462</strain>
        <strain evidence="3">zg-Y462</strain>
    </source>
</reference>
<dbReference type="EMBL" id="JAJFZT010000001">
    <property type="protein sequence ID" value="MCC3271236.1"/>
    <property type="molecule type" value="Genomic_DNA"/>
</dbReference>
<proteinExistence type="predicted"/>
<keyword evidence="3" id="KW-1185">Reference proteome</keyword>
<name>A0A9X1M4R8_9MICC</name>
<gene>
    <name evidence="1" type="ORF">LJ755_00630</name>
    <name evidence="2" type="ORF">MUK71_10055</name>
</gene>